<accession>A0A433BHN8</accession>
<feature type="compositionally biased region" description="Basic residues" evidence="1">
    <location>
        <begin position="1"/>
        <end position="10"/>
    </location>
</feature>
<sequence length="99" mass="11732">MEQKRQKNRIARGQMSNTEDGKAPCLTGYLHLDDLMTNEPARRLYVRVMRVEDVGFLCRREFQMMYVSGPNDVNMQWRESFRSLTELTQLISIFLEALR</sequence>
<reference evidence="2 3" key="1">
    <citation type="journal article" date="2018" name="New Phytol.">
        <title>Phylogenomics of Endogonaceae and evolution of mycorrhizas within Mucoromycota.</title>
        <authorList>
            <person name="Chang Y."/>
            <person name="Desiro A."/>
            <person name="Na H."/>
            <person name="Sandor L."/>
            <person name="Lipzen A."/>
            <person name="Clum A."/>
            <person name="Barry K."/>
            <person name="Grigoriev I.V."/>
            <person name="Martin F.M."/>
            <person name="Stajich J.E."/>
            <person name="Smith M.E."/>
            <person name="Bonito G."/>
            <person name="Spatafora J.W."/>
        </authorList>
    </citation>
    <scope>NUCLEOTIDE SEQUENCE [LARGE SCALE GENOMIC DNA]</scope>
    <source>
        <strain evidence="2 3">GMNB39</strain>
    </source>
</reference>
<gene>
    <name evidence="2" type="ORF">BC936DRAFT_138811</name>
</gene>
<dbReference type="Proteomes" id="UP000268093">
    <property type="component" value="Unassembled WGS sequence"/>
</dbReference>
<organism evidence="2 3">
    <name type="scientific">Jimgerdemannia flammicorona</name>
    <dbReference type="NCBI Taxonomy" id="994334"/>
    <lineage>
        <taxon>Eukaryota</taxon>
        <taxon>Fungi</taxon>
        <taxon>Fungi incertae sedis</taxon>
        <taxon>Mucoromycota</taxon>
        <taxon>Mucoromycotina</taxon>
        <taxon>Endogonomycetes</taxon>
        <taxon>Endogonales</taxon>
        <taxon>Endogonaceae</taxon>
        <taxon>Jimgerdemannia</taxon>
    </lineage>
</organism>
<evidence type="ECO:0000256" key="1">
    <source>
        <dbReference type="SAM" id="MobiDB-lite"/>
    </source>
</evidence>
<dbReference type="EMBL" id="RBNI01013768">
    <property type="protein sequence ID" value="RUP25802.1"/>
    <property type="molecule type" value="Genomic_DNA"/>
</dbReference>
<keyword evidence="3" id="KW-1185">Reference proteome</keyword>
<evidence type="ECO:0000313" key="2">
    <source>
        <dbReference type="EMBL" id="RUP25802.1"/>
    </source>
</evidence>
<comment type="caution">
    <text evidence="2">The sequence shown here is derived from an EMBL/GenBank/DDBJ whole genome shotgun (WGS) entry which is preliminary data.</text>
</comment>
<feature type="region of interest" description="Disordered" evidence="1">
    <location>
        <begin position="1"/>
        <end position="21"/>
    </location>
</feature>
<name>A0A433BHN8_9FUNG</name>
<protein>
    <submittedName>
        <fullName evidence="2">Uncharacterized protein</fullName>
    </submittedName>
</protein>
<dbReference type="AlphaFoldDB" id="A0A433BHN8"/>
<proteinExistence type="predicted"/>
<evidence type="ECO:0000313" key="3">
    <source>
        <dbReference type="Proteomes" id="UP000268093"/>
    </source>
</evidence>